<feature type="transmembrane region" description="Helical" evidence="5">
    <location>
        <begin position="352"/>
        <end position="371"/>
    </location>
</feature>
<evidence type="ECO:0000313" key="8">
    <source>
        <dbReference type="Proteomes" id="UP001415169"/>
    </source>
</evidence>
<comment type="caution">
    <text evidence="7">The sequence shown here is derived from an EMBL/GenBank/DDBJ whole genome shotgun (WGS) entry which is preliminary data.</text>
</comment>
<comment type="subcellular location">
    <subcellularLocation>
        <location evidence="1">Cell membrane</location>
        <topology evidence="1">Multi-pass membrane protein</topology>
    </subcellularLocation>
</comment>
<keyword evidence="4 5" id="KW-0472">Membrane</keyword>
<feature type="transmembrane region" description="Helical" evidence="5">
    <location>
        <begin position="215"/>
        <end position="236"/>
    </location>
</feature>
<evidence type="ECO:0000256" key="5">
    <source>
        <dbReference type="SAM" id="Phobius"/>
    </source>
</evidence>
<feature type="transmembrane region" description="Helical" evidence="5">
    <location>
        <begin position="291"/>
        <end position="312"/>
    </location>
</feature>
<dbReference type="PANTHER" id="PTHR42718:SF39">
    <property type="entry name" value="ACTINORHODIN TRANSPORTER-RELATED"/>
    <property type="match status" value="1"/>
</dbReference>
<feature type="transmembrane region" description="Helical" evidence="5">
    <location>
        <begin position="423"/>
        <end position="441"/>
    </location>
</feature>
<feature type="transmembrane region" description="Helical" evidence="5">
    <location>
        <begin position="184"/>
        <end position="203"/>
    </location>
</feature>
<feature type="transmembrane region" description="Helical" evidence="5">
    <location>
        <begin position="461"/>
        <end position="481"/>
    </location>
</feature>
<dbReference type="CDD" id="cd17321">
    <property type="entry name" value="MFS_MMR_MDR_like"/>
    <property type="match status" value="1"/>
</dbReference>
<feature type="domain" description="Major facilitator superfamily (MFS) profile" evidence="6">
    <location>
        <begin position="25"/>
        <end position="485"/>
    </location>
</feature>
<organism evidence="7 8">
    <name type="scientific">Gryllotalpicola daejeonensis</name>
    <dbReference type="NCBI Taxonomy" id="993087"/>
    <lineage>
        <taxon>Bacteria</taxon>
        <taxon>Bacillati</taxon>
        <taxon>Actinomycetota</taxon>
        <taxon>Actinomycetes</taxon>
        <taxon>Micrococcales</taxon>
        <taxon>Microbacteriaceae</taxon>
        <taxon>Gryllotalpicola</taxon>
    </lineage>
</organism>
<reference evidence="7" key="2">
    <citation type="submission" date="2023-12" db="EMBL/GenBank/DDBJ databases">
        <authorList>
            <person name="Sun Q."/>
            <person name="Inoue M."/>
        </authorList>
    </citation>
    <scope>NUCLEOTIDE SEQUENCE</scope>
    <source>
        <strain evidence="7">JCM 17590</strain>
    </source>
</reference>
<evidence type="ECO:0000256" key="4">
    <source>
        <dbReference type="ARBA" id="ARBA00023136"/>
    </source>
</evidence>
<gene>
    <name evidence="7" type="ORF">GCM10022286_12740</name>
</gene>
<accession>A0ABP7ZIC3</accession>
<feature type="transmembrane region" description="Helical" evidence="5">
    <location>
        <begin position="149"/>
        <end position="172"/>
    </location>
</feature>
<dbReference type="Pfam" id="PF07690">
    <property type="entry name" value="MFS_1"/>
    <property type="match status" value="2"/>
</dbReference>
<dbReference type="EMBL" id="BAABBV010000001">
    <property type="protein sequence ID" value="GAA4159012.1"/>
    <property type="molecule type" value="Genomic_DNA"/>
</dbReference>
<evidence type="ECO:0000259" key="6">
    <source>
        <dbReference type="PROSITE" id="PS50850"/>
    </source>
</evidence>
<evidence type="ECO:0000256" key="3">
    <source>
        <dbReference type="ARBA" id="ARBA00022989"/>
    </source>
</evidence>
<proteinExistence type="predicted"/>
<reference evidence="7" key="1">
    <citation type="journal article" date="2014" name="Int. J. Syst. Evol. Microbiol.">
        <title>Complete genome of a new Firmicutes species belonging to the dominant human colonic microbiota ('Ruminococcus bicirculans') reveals two chromosomes and a selective capacity to utilize plant glucans.</title>
        <authorList>
            <consortium name="NISC Comparative Sequencing Program"/>
            <person name="Wegmann U."/>
            <person name="Louis P."/>
            <person name="Goesmann A."/>
            <person name="Henrissat B."/>
            <person name="Duncan S.H."/>
            <person name="Flint H.J."/>
        </authorList>
    </citation>
    <scope>NUCLEOTIDE SEQUENCE</scope>
    <source>
        <strain evidence="7">JCM 17590</strain>
    </source>
</reference>
<dbReference type="PANTHER" id="PTHR42718">
    <property type="entry name" value="MAJOR FACILITATOR SUPERFAMILY MULTIDRUG TRANSPORTER MFSC"/>
    <property type="match status" value="1"/>
</dbReference>
<dbReference type="InterPro" id="IPR020846">
    <property type="entry name" value="MFS_dom"/>
</dbReference>
<dbReference type="Proteomes" id="UP001415169">
    <property type="component" value="Unassembled WGS sequence"/>
</dbReference>
<evidence type="ECO:0000313" key="7">
    <source>
        <dbReference type="EMBL" id="GAA4159012.1"/>
    </source>
</evidence>
<protein>
    <submittedName>
        <fullName evidence="7">MFS transporter</fullName>
    </submittedName>
</protein>
<evidence type="ECO:0000256" key="1">
    <source>
        <dbReference type="ARBA" id="ARBA00004651"/>
    </source>
</evidence>
<dbReference type="InterPro" id="IPR011701">
    <property type="entry name" value="MFS"/>
</dbReference>
<dbReference type="PROSITE" id="PS50850">
    <property type="entry name" value="MFS"/>
    <property type="match status" value="1"/>
</dbReference>
<feature type="transmembrane region" description="Helical" evidence="5">
    <location>
        <begin position="318"/>
        <end position="340"/>
    </location>
</feature>
<feature type="transmembrane region" description="Helical" evidence="5">
    <location>
        <begin position="248"/>
        <end position="264"/>
    </location>
</feature>
<dbReference type="Gene3D" id="1.20.1250.20">
    <property type="entry name" value="MFS general substrate transporter like domains"/>
    <property type="match status" value="1"/>
</dbReference>
<sequence length="487" mass="50704">MALPKRNPATESEPDELPNNLRWRAFWVCIAAGALTILDLSGVNVALPSIQKGLSASSAQLQLVVAGYALAFGLALVPAGRLGDMRSRRTMFLIGLSAFALASAACALVQSDVWLTVTRLLQGAAAGMLMPQVLGLIQQLFGPQDRPKAFGLFGAMVGVATALGPTLCGLLIAAGGESDGWRLLFWFNVPCGAAALIFAWRLLPARQGGSPDTELDFVGIGLLGAAVFCLMLPFLLTSGGEGDDPLRWLWLIGGAVFATAFLWWERRYAARGKSPVVHLDLFRMASYRNGAAIAAVYFAGMPATFLVTTLYLQEGLGAAPLLAALATVPFALSSAVAAWYGGKLVERFGRSLVVVGLGIVALAIAGLAAAATLTPPHLSEGPMAGAMLVGGIGGGLVISPNQTLTLADVPREEGSVAGSIQQLGQRLGTAVGLAAISAVFFRDVRSGQHAPIAEYHEGVLAGFAIAFGLVLLTLVIGFVDLRQRVKS</sequence>
<name>A0ABP7ZIC3_9MICO</name>
<feature type="transmembrane region" description="Helical" evidence="5">
    <location>
        <begin position="91"/>
        <end position="111"/>
    </location>
</feature>
<feature type="transmembrane region" description="Helical" evidence="5">
    <location>
        <begin position="59"/>
        <end position="79"/>
    </location>
</feature>
<feature type="transmembrane region" description="Helical" evidence="5">
    <location>
        <begin position="383"/>
        <end position="402"/>
    </location>
</feature>
<dbReference type="Gene3D" id="1.20.1720.10">
    <property type="entry name" value="Multidrug resistance protein D"/>
    <property type="match status" value="1"/>
</dbReference>
<feature type="transmembrane region" description="Helical" evidence="5">
    <location>
        <begin position="25"/>
        <end position="47"/>
    </location>
</feature>
<feature type="transmembrane region" description="Helical" evidence="5">
    <location>
        <begin position="117"/>
        <end position="137"/>
    </location>
</feature>
<evidence type="ECO:0000256" key="2">
    <source>
        <dbReference type="ARBA" id="ARBA00022692"/>
    </source>
</evidence>
<dbReference type="RefSeq" id="WP_344790913.1">
    <property type="nucleotide sequence ID" value="NZ_BAABBV010000001.1"/>
</dbReference>
<keyword evidence="2 5" id="KW-0812">Transmembrane</keyword>
<keyword evidence="8" id="KW-1185">Reference proteome</keyword>
<dbReference type="SUPFAM" id="SSF103473">
    <property type="entry name" value="MFS general substrate transporter"/>
    <property type="match status" value="2"/>
</dbReference>
<dbReference type="InterPro" id="IPR036259">
    <property type="entry name" value="MFS_trans_sf"/>
</dbReference>
<keyword evidence="3 5" id="KW-1133">Transmembrane helix</keyword>